<dbReference type="AlphaFoldDB" id="A0A967C7W0"/>
<dbReference type="GO" id="GO:0047804">
    <property type="term" value="F:cysteine-S-conjugate beta-lyase activity"/>
    <property type="evidence" value="ECO:0007669"/>
    <property type="project" value="InterPro"/>
</dbReference>
<dbReference type="PANTHER" id="PTHR43500:SF1">
    <property type="entry name" value="CYSTATHIONINE BETA-LYASE-RELATED"/>
    <property type="match status" value="1"/>
</dbReference>
<evidence type="ECO:0000256" key="4">
    <source>
        <dbReference type="ARBA" id="ARBA00023239"/>
    </source>
</evidence>
<dbReference type="Pfam" id="PF01053">
    <property type="entry name" value="Cys_Met_Meta_PP"/>
    <property type="match status" value="1"/>
</dbReference>
<dbReference type="GO" id="GO:0019346">
    <property type="term" value="P:transsulfuration"/>
    <property type="evidence" value="ECO:0007669"/>
    <property type="project" value="InterPro"/>
</dbReference>
<keyword evidence="3 6" id="KW-0663">Pyridoxal phosphate</keyword>
<proteinExistence type="inferred from homology"/>
<evidence type="ECO:0000256" key="6">
    <source>
        <dbReference type="PIRSR" id="PIRSR001434-2"/>
    </source>
</evidence>
<evidence type="ECO:0000256" key="2">
    <source>
        <dbReference type="ARBA" id="ARBA00009077"/>
    </source>
</evidence>
<dbReference type="Gene3D" id="3.40.640.10">
    <property type="entry name" value="Type I PLP-dependent aspartate aminotransferase-like (Major domain)"/>
    <property type="match status" value="1"/>
</dbReference>
<dbReference type="InterPro" id="IPR015421">
    <property type="entry name" value="PyrdxlP-dep_Trfase_major"/>
</dbReference>
<reference evidence="8" key="1">
    <citation type="submission" date="2020-03" db="EMBL/GenBank/DDBJ databases">
        <title>Genome of Pelagibius litoralis DSM 21314T.</title>
        <authorList>
            <person name="Wang G."/>
        </authorList>
    </citation>
    <scope>NUCLEOTIDE SEQUENCE</scope>
    <source>
        <strain evidence="8">DSM 21314</strain>
    </source>
</reference>
<dbReference type="InterPro" id="IPR015424">
    <property type="entry name" value="PyrdxlP-dep_Trfase"/>
</dbReference>
<comment type="caution">
    <text evidence="8">The sequence shown here is derived from an EMBL/GenBank/DDBJ whole genome shotgun (WGS) entry which is preliminary data.</text>
</comment>
<comment type="cofactor">
    <cofactor evidence="1 7">
        <name>pyridoxal 5'-phosphate</name>
        <dbReference type="ChEBI" id="CHEBI:597326"/>
    </cofactor>
</comment>
<evidence type="ECO:0000313" key="8">
    <source>
        <dbReference type="EMBL" id="NIA68202.1"/>
    </source>
</evidence>
<comment type="similarity">
    <text evidence="2 7">Belongs to the trans-sulfuration enzymes family.</text>
</comment>
<comment type="catalytic activity">
    <reaction evidence="5">
        <text>L,L-cystathionine + H2O = L-homocysteine + pyruvate + NH4(+)</text>
        <dbReference type="Rhea" id="RHEA:13965"/>
        <dbReference type="ChEBI" id="CHEBI:15361"/>
        <dbReference type="ChEBI" id="CHEBI:15377"/>
        <dbReference type="ChEBI" id="CHEBI:28938"/>
        <dbReference type="ChEBI" id="CHEBI:58161"/>
        <dbReference type="ChEBI" id="CHEBI:58199"/>
    </reaction>
</comment>
<name>A0A967C7W0_9PROT</name>
<dbReference type="GO" id="GO:0030170">
    <property type="term" value="F:pyridoxal phosphate binding"/>
    <property type="evidence" value="ECO:0007669"/>
    <property type="project" value="InterPro"/>
</dbReference>
<dbReference type="Gene3D" id="3.90.1150.10">
    <property type="entry name" value="Aspartate Aminotransferase, domain 1"/>
    <property type="match status" value="1"/>
</dbReference>
<evidence type="ECO:0000256" key="7">
    <source>
        <dbReference type="RuleBase" id="RU362118"/>
    </source>
</evidence>
<accession>A0A967C7W0</accession>
<evidence type="ECO:0000256" key="1">
    <source>
        <dbReference type="ARBA" id="ARBA00001933"/>
    </source>
</evidence>
<dbReference type="SUPFAM" id="SSF53383">
    <property type="entry name" value="PLP-dependent transferases"/>
    <property type="match status" value="1"/>
</dbReference>
<sequence length="379" mass="40643">MTEVVRTVAQAAKGFDSLSVPTYRGSTITFPDYKSFSERGQRPRSSYSYGLAGTPTTRTLQNKLTELEGAEDTFLTPSGLMAVTVVILAVVKTGDVVLLPDNVYPPVRRFAATTLAKLGVGVRYYDPLAFDDAQFDGAAVRLVWIEAPGSTTMEIPDIRNIAGRAAARGALVGCDNSWASPVLCRPLALGADIVVEAVTKYLSGHSDVLLGSISVRNEALARAVHDAVKSLGVGVSPDDCFLALRGIETAAVRLERVGRTALELAKRLGEKSCVAEVLHPALPDSPHHALWQSQFQGASGLFSLVLADEEKARFAERFKSLTVFHLGASWGGTHSVLAPVVLDSERSVNRTYAGRKIIRISAGLESYEDLLCDIETVLA</sequence>
<dbReference type="FunFam" id="3.40.640.10:FF:000046">
    <property type="entry name" value="Cystathionine gamma-lyase"/>
    <property type="match status" value="1"/>
</dbReference>
<dbReference type="InterPro" id="IPR000277">
    <property type="entry name" value="Cys/Met-Metab_PyrdxlP-dep_enz"/>
</dbReference>
<dbReference type="Proteomes" id="UP000761264">
    <property type="component" value="Unassembled WGS sequence"/>
</dbReference>
<evidence type="ECO:0000256" key="3">
    <source>
        <dbReference type="ARBA" id="ARBA00022898"/>
    </source>
</evidence>
<dbReference type="InterPro" id="IPR006233">
    <property type="entry name" value="Cys_b_lyase_bac"/>
</dbReference>
<protein>
    <submittedName>
        <fullName evidence="8">Cystathionine beta-lyase</fullName>
    </submittedName>
</protein>
<keyword evidence="9" id="KW-1185">Reference proteome</keyword>
<evidence type="ECO:0000256" key="5">
    <source>
        <dbReference type="ARBA" id="ARBA00047517"/>
    </source>
</evidence>
<dbReference type="InterPro" id="IPR015422">
    <property type="entry name" value="PyrdxlP-dep_Trfase_small"/>
</dbReference>
<dbReference type="PANTHER" id="PTHR43500">
    <property type="entry name" value="CYSTATHIONINE BETA-LYASE-RELATED"/>
    <property type="match status" value="1"/>
</dbReference>
<gene>
    <name evidence="8" type="ORF">HBA54_06320</name>
</gene>
<organism evidence="8 9">
    <name type="scientific">Pelagibius litoralis</name>
    <dbReference type="NCBI Taxonomy" id="374515"/>
    <lineage>
        <taxon>Bacteria</taxon>
        <taxon>Pseudomonadati</taxon>
        <taxon>Pseudomonadota</taxon>
        <taxon>Alphaproteobacteria</taxon>
        <taxon>Rhodospirillales</taxon>
        <taxon>Rhodovibrionaceae</taxon>
        <taxon>Pelagibius</taxon>
    </lineage>
</organism>
<dbReference type="GO" id="GO:0019450">
    <property type="term" value="P:L-cysteine catabolic process to pyruvate"/>
    <property type="evidence" value="ECO:0007669"/>
    <property type="project" value="TreeGrafter"/>
</dbReference>
<feature type="modified residue" description="N6-(pyridoxal phosphate)lysine" evidence="6">
    <location>
        <position position="200"/>
    </location>
</feature>
<dbReference type="EMBL" id="JAAQPH010000004">
    <property type="protein sequence ID" value="NIA68202.1"/>
    <property type="molecule type" value="Genomic_DNA"/>
</dbReference>
<dbReference type="PIRSF" id="PIRSF001434">
    <property type="entry name" value="CGS"/>
    <property type="match status" value="1"/>
</dbReference>
<keyword evidence="4" id="KW-0456">Lyase</keyword>
<evidence type="ECO:0000313" key="9">
    <source>
        <dbReference type="Proteomes" id="UP000761264"/>
    </source>
</evidence>